<evidence type="ECO:0000313" key="4">
    <source>
        <dbReference type="Proteomes" id="UP000317494"/>
    </source>
</evidence>
<feature type="domain" description="CYRIA/CYRIB Rac1 binding" evidence="1">
    <location>
        <begin position="41"/>
        <end position="243"/>
    </location>
</feature>
<dbReference type="GO" id="GO:0005737">
    <property type="term" value="C:cytoplasm"/>
    <property type="evidence" value="ECO:0007669"/>
    <property type="project" value="UniProtKB-ARBA"/>
</dbReference>
<dbReference type="Proteomes" id="UP000317494">
    <property type="component" value="Unassembled WGS sequence"/>
</dbReference>
<dbReference type="GO" id="GO:0030833">
    <property type="term" value="P:regulation of actin filament polymerization"/>
    <property type="evidence" value="ECO:0007669"/>
    <property type="project" value="InterPro"/>
</dbReference>
<dbReference type="InterPro" id="IPR008081">
    <property type="entry name" value="Cytoplasmic_FMR1-int"/>
</dbReference>
<evidence type="ECO:0000259" key="1">
    <source>
        <dbReference type="Pfam" id="PF07159"/>
    </source>
</evidence>
<comment type="caution">
    <text evidence="3">The sequence shown here is derived from an EMBL/GenBank/DDBJ whole genome shotgun (WGS) entry which is preliminary data.</text>
</comment>
<dbReference type="InterPro" id="IPR009828">
    <property type="entry name" value="CYRIA/CYRIB_Rac1-bd"/>
</dbReference>
<dbReference type="OrthoDB" id="10265867at2759"/>
<dbReference type="EMBL" id="QEAM01000154">
    <property type="protein sequence ID" value="TPX45134.1"/>
    <property type="molecule type" value="Genomic_DNA"/>
</dbReference>
<dbReference type="GO" id="GO:0031267">
    <property type="term" value="F:small GTPase binding"/>
    <property type="evidence" value="ECO:0007669"/>
    <property type="project" value="InterPro"/>
</dbReference>
<accession>A0A507D0Y3</accession>
<keyword evidence="4" id="KW-1185">Reference proteome</keyword>
<proteinExistence type="predicted"/>
<evidence type="ECO:0000313" key="2">
    <source>
        <dbReference type="EMBL" id="TPX39959.1"/>
    </source>
</evidence>
<sequence>MARPVDEAPQNVATIPRTIIHVNLADREIYELSIHAYFAREAAHISRLNDLLKDGRNLLSRLYSYRSLARAIPQVQADQVNKTEMYLRTVKLLQPEIAKMRAFLSFRDNAVQVVSDVLLSLGQDIQEKDFFPSAAFLSTFAAVFDLFVVMDAMKSIKGSMNNDLSAYKRALSDLQRNGLAEDETAINHVLYLFLGQQDQFINELKVTVNNITGADDVVQDLMYHCLAALESAQYVLCETKHMYLKAIATGLFLLDDKGDEKDIYKRKKLKVDKFGQAFKSTPVIPLFGDMPISLSKIYGKAPHIGSGRWEDTDSDAKQSLGKIYTITASIPSVRDEYLKFVQNFKKSLNLSTIAIQRYGILPAEENATLYELSLQGLRLLSTWTAKVLEQSAWKYANPVSNTSGCGIPSNALSYELAVRYNYTKDDQKALVEMISMIKSLANLLLKLDRDQMQAISNHIYAEIQTFMRGPMGEFLAHTTKKKKTIGSVLKHIRDIGLDGPHDDTAVTAKGSARPTPSDFKKRKSATSLTQLHFIRCFLDFCFSDKAKGMKGGLMREKDFKDAHVAEMQAFMDKSYFFPYMMDFTNMVQRASDLSDLWFKEFYLELCKQVQFPISMSLPWILTEAALESSNLEVMENIFFPFDIYNDAANRTLNALRSKFVYDEIVAEMNLCFDQFLFRICQKIFVHYKKAGAIMMLPPEIRLEMEVQLHGCKEIPYESFVSILKQRELSILGRTLNMNELISQYMNQYLKRSIDVAIGRYESSDLTFIVELEALLASARETHKRMIQAGLSLDSFDSMLLEMDESVSMTCVNGRILTHTIQELIDCMVPNYAYNSVTTRFVRGPLSFIQELTRPPMTKSPPMYLYGQKNIMTAFNAAHSLYKDFIGHPHFAAIVRLCGHKGLPLIVAELFRHVDMLIQNTMTAYINAIFKGIPQALKLPLFEYGTAGTFEYFSAHLKPLLSYKDFRPEVLQAFREVGNAILIVRMLEEVMTNEDSLMRIQTASILSQTDVPGTISSVKNLDEVLNTRDHILPFGFWADKVETLYKLGTPSSLLRPFLLRLKVTLQQLSMEWKGDPTSPMISILESPRAFFRIWSAIQFTFCNAPAANEASTRVVFGEGLSWAGITFIHLLGQVGYFNALDFNFHTLTVQRQDKKLQQQSTMPGGASGLLRSEVLSFLETASFYSSLNDEIQDYLSSLLADS</sequence>
<dbReference type="VEuPathDB" id="FungiDB:SeMB42_g06173"/>
<dbReference type="Proteomes" id="UP000320475">
    <property type="component" value="Unassembled WGS sequence"/>
</dbReference>
<dbReference type="STRING" id="286115.A0A507D0Y3"/>
<dbReference type="PRINTS" id="PR01698">
    <property type="entry name" value="CYTOFMRPINTP"/>
</dbReference>
<dbReference type="Pfam" id="PF05994">
    <property type="entry name" value="FragX_IP"/>
    <property type="match status" value="1"/>
</dbReference>
<dbReference type="Pfam" id="PF07159">
    <property type="entry name" value="CYRIA-B_Rac1-bd"/>
    <property type="match status" value="1"/>
</dbReference>
<dbReference type="PANTHER" id="PTHR12195">
    <property type="entry name" value="CYTOPLASMIC FMR1-INTERACTING PROTEIN-RELATED"/>
    <property type="match status" value="1"/>
</dbReference>
<evidence type="ECO:0000313" key="5">
    <source>
        <dbReference type="Proteomes" id="UP000320475"/>
    </source>
</evidence>
<protein>
    <recommendedName>
        <fullName evidence="1">CYRIA/CYRIB Rac1 binding domain-containing protein</fullName>
    </recommendedName>
</protein>
<gene>
    <name evidence="3" type="ORF">SeLEV6574_g04078</name>
    <name evidence="2" type="ORF">SeMB42_g06173</name>
</gene>
<dbReference type="EMBL" id="QEAN01000330">
    <property type="protein sequence ID" value="TPX39959.1"/>
    <property type="molecule type" value="Genomic_DNA"/>
</dbReference>
<reference evidence="4 5" key="1">
    <citation type="journal article" date="2019" name="Sci. Rep.">
        <title>Comparative genomics of chytrid fungi reveal insights into the obligate biotrophic and pathogenic lifestyle of Synchytrium endobioticum.</title>
        <authorList>
            <person name="van de Vossenberg B.T.L.H."/>
            <person name="Warris S."/>
            <person name="Nguyen H.D.T."/>
            <person name="van Gent-Pelzer M.P.E."/>
            <person name="Joly D.L."/>
            <person name="van de Geest H.C."/>
            <person name="Bonants P.J.M."/>
            <person name="Smith D.S."/>
            <person name="Levesque C.A."/>
            <person name="van der Lee T.A.J."/>
        </authorList>
    </citation>
    <scope>NUCLEOTIDE SEQUENCE [LARGE SCALE GENOMIC DNA]</scope>
    <source>
        <strain evidence="3 5">LEV6574</strain>
        <strain evidence="2 4">MB42</strain>
    </source>
</reference>
<name>A0A507D0Y3_9FUNG</name>
<organism evidence="3 5">
    <name type="scientific">Synchytrium endobioticum</name>
    <dbReference type="NCBI Taxonomy" id="286115"/>
    <lineage>
        <taxon>Eukaryota</taxon>
        <taxon>Fungi</taxon>
        <taxon>Fungi incertae sedis</taxon>
        <taxon>Chytridiomycota</taxon>
        <taxon>Chytridiomycota incertae sedis</taxon>
        <taxon>Chytridiomycetes</taxon>
        <taxon>Synchytriales</taxon>
        <taxon>Synchytriaceae</taxon>
        <taxon>Synchytrium</taxon>
    </lineage>
</organism>
<dbReference type="PIRSF" id="PIRSF008153">
    <property type="entry name" value="FMR1_interacting"/>
    <property type="match status" value="1"/>
</dbReference>
<evidence type="ECO:0000313" key="3">
    <source>
        <dbReference type="EMBL" id="TPX45134.1"/>
    </source>
</evidence>
<dbReference type="AlphaFoldDB" id="A0A507D0Y3"/>